<dbReference type="GO" id="GO:0046872">
    <property type="term" value="F:metal ion binding"/>
    <property type="evidence" value="ECO:0007669"/>
    <property type="project" value="UniProtKB-UniRule"/>
</dbReference>
<dbReference type="STRING" id="400682.A0A1X7ULD0"/>
<dbReference type="GO" id="GO:0006974">
    <property type="term" value="P:DNA damage response"/>
    <property type="evidence" value="ECO:0007669"/>
    <property type="project" value="TreeGrafter"/>
</dbReference>
<dbReference type="eggNOG" id="KOG3870">
    <property type="taxonomic scope" value="Eukaryota"/>
</dbReference>
<protein>
    <recommendedName>
        <fullName evidence="10">Sugar phosphate phosphatase</fullName>
        <ecNumber evidence="10">2.1.1.-</ecNumber>
        <ecNumber evidence="10">3.1.3.-</ecNumber>
    </recommendedName>
</protein>
<dbReference type="EC" id="2.1.1.-" evidence="10"/>
<evidence type="ECO:0000256" key="6">
    <source>
        <dbReference type="ARBA" id="ARBA00022801"/>
    </source>
</evidence>
<keyword evidence="7 10" id="KW-0464">Manganese</keyword>
<feature type="domain" description="Damage-control phosphatase ARMT1-like metal-binding" evidence="11">
    <location>
        <begin position="25"/>
        <end position="402"/>
    </location>
</feature>
<name>A0A1X7ULD0_AMPQE</name>
<evidence type="ECO:0000256" key="1">
    <source>
        <dbReference type="ARBA" id="ARBA00000807"/>
    </source>
</evidence>
<comment type="cofactor">
    <cofactor evidence="10">
        <name>Mn(2+)</name>
        <dbReference type="ChEBI" id="CHEBI:29035"/>
    </cofactor>
    <cofactor evidence="10">
        <name>Ni(2+)</name>
        <dbReference type="ChEBI" id="CHEBI:49786"/>
    </cofactor>
</comment>
<comment type="catalytic activity">
    <reaction evidence="9 10">
        <text>beta-D-fructose 6-phosphate = dihydroxyacetone + D-glyceraldehyde 3-phosphate</text>
        <dbReference type="Rhea" id="RHEA:28002"/>
        <dbReference type="ChEBI" id="CHEBI:16016"/>
        <dbReference type="ChEBI" id="CHEBI:57634"/>
        <dbReference type="ChEBI" id="CHEBI:59776"/>
    </reaction>
</comment>
<organism evidence="12">
    <name type="scientific">Amphimedon queenslandica</name>
    <name type="common">Sponge</name>
    <dbReference type="NCBI Taxonomy" id="400682"/>
    <lineage>
        <taxon>Eukaryota</taxon>
        <taxon>Metazoa</taxon>
        <taxon>Porifera</taxon>
        <taxon>Demospongiae</taxon>
        <taxon>Heteroscleromorpha</taxon>
        <taxon>Haplosclerida</taxon>
        <taxon>Niphatidae</taxon>
        <taxon>Amphimedon</taxon>
    </lineage>
</organism>
<dbReference type="GO" id="GO:0051998">
    <property type="term" value="F:protein carboxyl O-methyltransferase activity"/>
    <property type="evidence" value="ECO:0007669"/>
    <property type="project" value="UniProtKB-UniRule"/>
</dbReference>
<dbReference type="InterPro" id="IPR039763">
    <property type="entry name" value="ARMT1"/>
</dbReference>
<evidence type="ECO:0000259" key="11">
    <source>
        <dbReference type="Pfam" id="PF01937"/>
    </source>
</evidence>
<comment type="similarity">
    <text evidence="3 10">Belongs to the damage-control phosphatase family. Sugar phosphate phosphatase III subfamily.</text>
</comment>
<comment type="domain">
    <text evidence="10">Subfamily III proteins have a conserved RTxK motif about 40-50 residues from the C-terminus; the threonine may be replaced by serine or cysteine.</text>
</comment>
<dbReference type="GO" id="GO:0005634">
    <property type="term" value="C:nucleus"/>
    <property type="evidence" value="ECO:0007669"/>
    <property type="project" value="TreeGrafter"/>
</dbReference>
<dbReference type="OrthoDB" id="541375at2759"/>
<dbReference type="FunFam" id="3.40.50.10880:FF:000005">
    <property type="entry name" value="DUF89-domain-containing protein"/>
    <property type="match status" value="1"/>
</dbReference>
<evidence type="ECO:0000256" key="4">
    <source>
        <dbReference type="ARBA" id="ARBA00022596"/>
    </source>
</evidence>
<dbReference type="GO" id="GO:0030643">
    <property type="term" value="P:intracellular phosphate ion homeostasis"/>
    <property type="evidence" value="ECO:0007669"/>
    <property type="project" value="UniProtKB-ARBA"/>
</dbReference>
<evidence type="ECO:0000256" key="8">
    <source>
        <dbReference type="ARBA" id="ARBA00045980"/>
    </source>
</evidence>
<dbReference type="GO" id="GO:0032259">
    <property type="term" value="P:methylation"/>
    <property type="evidence" value="ECO:0007669"/>
    <property type="project" value="UniProtKB-KW"/>
</dbReference>
<dbReference type="EnsemblMetazoa" id="Aqu2.1.28237_001">
    <property type="protein sequence ID" value="Aqu2.1.28237_001"/>
    <property type="gene ID" value="Aqu2.1.28237"/>
</dbReference>
<evidence type="ECO:0000256" key="9">
    <source>
        <dbReference type="ARBA" id="ARBA00048809"/>
    </source>
</evidence>
<dbReference type="Gene3D" id="1.20.930.60">
    <property type="match status" value="1"/>
</dbReference>
<dbReference type="EC" id="3.1.3.-" evidence="10"/>
<keyword evidence="10" id="KW-0489">Methyltransferase</keyword>
<evidence type="ECO:0000313" key="13">
    <source>
        <dbReference type="Proteomes" id="UP000007879"/>
    </source>
</evidence>
<dbReference type="Pfam" id="PF01937">
    <property type="entry name" value="ARMT1-like_dom"/>
    <property type="match status" value="1"/>
</dbReference>
<evidence type="ECO:0000256" key="5">
    <source>
        <dbReference type="ARBA" id="ARBA00022723"/>
    </source>
</evidence>
<proteinExistence type="inferred from homology"/>
<evidence type="ECO:0000313" key="12">
    <source>
        <dbReference type="EnsemblMetazoa" id="Aqu2.1.28237_001"/>
    </source>
</evidence>
<keyword evidence="6 10" id="KW-0378">Hydrolase</keyword>
<comment type="catalytic activity">
    <reaction evidence="1 10">
        <text>L-glutamyl-[protein] + S-adenosyl-L-methionine = [protein]-L-glutamate 5-O-methyl ester + S-adenosyl-L-homocysteine</text>
        <dbReference type="Rhea" id="RHEA:24452"/>
        <dbReference type="Rhea" id="RHEA-COMP:10208"/>
        <dbReference type="Rhea" id="RHEA-COMP:10311"/>
        <dbReference type="ChEBI" id="CHEBI:29973"/>
        <dbReference type="ChEBI" id="CHEBI:57856"/>
        <dbReference type="ChEBI" id="CHEBI:59789"/>
        <dbReference type="ChEBI" id="CHEBI:82795"/>
    </reaction>
</comment>
<dbReference type="Proteomes" id="UP000007879">
    <property type="component" value="Unassembled WGS sequence"/>
</dbReference>
<accession>A0A1X7ULD0</accession>
<evidence type="ECO:0000256" key="3">
    <source>
        <dbReference type="ARBA" id="ARBA00009519"/>
    </source>
</evidence>
<keyword evidence="5 10" id="KW-0479">Metal-binding</keyword>
<dbReference type="GO" id="GO:0016791">
    <property type="term" value="F:phosphatase activity"/>
    <property type="evidence" value="ECO:0007669"/>
    <property type="project" value="TreeGrafter"/>
</dbReference>
<dbReference type="Gene3D" id="3.40.50.10880">
    <property type="entry name" value="Uncharacterised protein PF01937, DUF89, domain 3"/>
    <property type="match status" value="1"/>
</dbReference>
<dbReference type="EnsemblMetazoa" id="XM_003387571.3">
    <property type="protein sequence ID" value="XP_003387619.1"/>
    <property type="gene ID" value="LOC100641683"/>
</dbReference>
<reference evidence="12" key="2">
    <citation type="submission" date="2017-05" db="UniProtKB">
        <authorList>
            <consortium name="EnsemblMetazoa"/>
        </authorList>
    </citation>
    <scope>IDENTIFICATION</scope>
</reference>
<dbReference type="OMA" id="IFARQKM"/>
<evidence type="ECO:0000256" key="7">
    <source>
        <dbReference type="ARBA" id="ARBA00023211"/>
    </source>
</evidence>
<dbReference type="KEGG" id="aqu:100641683"/>
<dbReference type="AlphaFoldDB" id="A0A1X7ULD0"/>
<dbReference type="InterPro" id="IPR002791">
    <property type="entry name" value="ARMT1-like_metal-bd"/>
</dbReference>
<dbReference type="SUPFAM" id="SSF111321">
    <property type="entry name" value="AF1104-like"/>
    <property type="match status" value="1"/>
</dbReference>
<comment type="catalytic activity">
    <reaction evidence="2 10">
        <text>beta-D-fructose 1-phosphate + H2O = D-fructose + phosphate</text>
        <dbReference type="Rhea" id="RHEA:35603"/>
        <dbReference type="ChEBI" id="CHEBI:15377"/>
        <dbReference type="ChEBI" id="CHEBI:37721"/>
        <dbReference type="ChEBI" id="CHEBI:43474"/>
        <dbReference type="ChEBI" id="CHEBI:138881"/>
    </reaction>
</comment>
<comment type="function">
    <text evidence="8 10">Metal-dependent phosphatase that shows phosphatase activity against several substrates, including fructose-1-phosphate and fructose-6-phosphate. Its preference for fructose-1-phosphate, a strong glycating agent that causes DNA damage rather than a canonical yeast metabolite, suggests a damage-control function in hexose phosphate metabolism. Has also been shown to have O-methyltransferase activity that methylates glutamate residues of target proteins to form gamma-glutamyl methyl ester residues. Possibly methylates PCNA, suggesting it is involved in the DNA damage response.</text>
</comment>
<keyword evidence="10" id="KW-0808">Transferase</keyword>
<keyword evidence="13" id="KW-1185">Reference proteome</keyword>
<dbReference type="GO" id="GO:0016462">
    <property type="term" value="F:pyrophosphatase activity"/>
    <property type="evidence" value="ECO:0007669"/>
    <property type="project" value="UniProtKB-ARBA"/>
</dbReference>
<reference evidence="13" key="1">
    <citation type="journal article" date="2010" name="Nature">
        <title>The Amphimedon queenslandica genome and the evolution of animal complexity.</title>
        <authorList>
            <person name="Srivastava M."/>
            <person name="Simakov O."/>
            <person name="Chapman J."/>
            <person name="Fahey B."/>
            <person name="Gauthier M.E."/>
            <person name="Mitros T."/>
            <person name="Richards G.S."/>
            <person name="Conaco C."/>
            <person name="Dacre M."/>
            <person name="Hellsten U."/>
            <person name="Larroux C."/>
            <person name="Putnam N.H."/>
            <person name="Stanke M."/>
            <person name="Adamska M."/>
            <person name="Darling A."/>
            <person name="Degnan S.M."/>
            <person name="Oakley T.H."/>
            <person name="Plachetzki D.C."/>
            <person name="Zhai Y."/>
            <person name="Adamski M."/>
            <person name="Calcino A."/>
            <person name="Cummins S.F."/>
            <person name="Goodstein D.M."/>
            <person name="Harris C."/>
            <person name="Jackson D.J."/>
            <person name="Leys S.P."/>
            <person name="Shu S."/>
            <person name="Woodcroft B.J."/>
            <person name="Vervoort M."/>
            <person name="Kosik K.S."/>
            <person name="Manning G."/>
            <person name="Degnan B.M."/>
            <person name="Rokhsar D.S."/>
        </authorList>
    </citation>
    <scope>NUCLEOTIDE SEQUENCE [LARGE SCALE GENOMIC DNA]</scope>
</reference>
<dbReference type="PANTHER" id="PTHR12260:SF6">
    <property type="entry name" value="DAMAGE-CONTROL PHOSPHATASE ARMT1"/>
    <property type="match status" value="1"/>
</dbReference>
<evidence type="ECO:0000256" key="2">
    <source>
        <dbReference type="ARBA" id="ARBA00001326"/>
    </source>
</evidence>
<gene>
    <name evidence="12" type="primary">100641683</name>
</gene>
<evidence type="ECO:0000256" key="10">
    <source>
        <dbReference type="RuleBase" id="RU367030"/>
    </source>
</evidence>
<keyword evidence="4" id="KW-0533">Nickel</keyword>
<dbReference type="InParanoid" id="A0A1X7ULD0"/>
<dbReference type="PANTHER" id="PTHR12260">
    <property type="entry name" value="DAMAGE-CONTROL PHOSPHATASE ARMT1"/>
    <property type="match status" value="1"/>
</dbReference>
<dbReference type="InterPro" id="IPR036075">
    <property type="entry name" value="ARMT-1-like_metal-bd_sf"/>
</dbReference>
<sequence>MEYTPGYPVNKRLSGKYNGTFAAVTLKERLPKVLTQIIDCLHSYNTTLVEKHGKEGTEALKASIAILSELKYRMQTNKEMQHISTGPDIKEWNGVFEDYKSKLGHEPHWFEVSWLFFECYMYRKVIEIIRTESLLSQYDPFKDQKEESLTKSMSQMENVAIQLMKQGSKVDQEIFNKYLMLSLWGNKADLSMAATMDSYEMTHEPEQESSLQKYILADDSESVWILLTNEREENREIAIVLDNSGFELFSDLMFAEWLLTSGLADHISLYCKTYPWFISDATRRDIDWTLEQFTSSSIKVLADFGNQLSKRLAEGKMSIKEHHFWTTSYEYSAMKTVSPDLYSSLSTAKLAVFKGDLNYRKLVADRNWVYTERFATALQSFRPTNVLALRTLKADLVVGLPEDAASRAASCDPDWMIKGMFGVLQLAVAI</sequence>